<dbReference type="PANTHER" id="PTHR31751:SF42">
    <property type="entry name" value="PROTEIN CBG10204"/>
    <property type="match status" value="1"/>
</dbReference>
<organism evidence="1 2">
    <name type="scientific">Cyprinus carpio</name>
    <name type="common">Common carp</name>
    <dbReference type="NCBI Taxonomy" id="7962"/>
    <lineage>
        <taxon>Eukaryota</taxon>
        <taxon>Metazoa</taxon>
        <taxon>Chordata</taxon>
        <taxon>Craniata</taxon>
        <taxon>Vertebrata</taxon>
        <taxon>Euteleostomi</taxon>
        <taxon>Actinopterygii</taxon>
        <taxon>Neopterygii</taxon>
        <taxon>Teleostei</taxon>
        <taxon>Ostariophysi</taxon>
        <taxon>Cypriniformes</taxon>
        <taxon>Cyprinidae</taxon>
        <taxon>Cyprininae</taxon>
        <taxon>Cyprinus</taxon>
    </lineage>
</organism>
<evidence type="ECO:0000313" key="1">
    <source>
        <dbReference type="Ensembl" id="ENSCCRP00015035091.1"/>
    </source>
</evidence>
<sequence>PQFLLLQIKGHYIDLKRSMQFLMDQDMQVSALITDRNRQKMCSEGTRHFFDVWHIGKVCIKALDAAAKERDCEDLKLWRPAIINHLYWTAASTPSGDPDEMQAKWQSMINHVQDIHEHSTPAFTSCAHPPLEGEPMLKDVKSARKALVKDIRQLSPQHQTFSLEAYHSLILHFAPKHTGFSFLGMYTRTSEGEARYAVRYPRFQKGGWVFHLVFQYLFFM</sequence>
<protein>
    <submittedName>
        <fullName evidence="1">Uncharacterized protein</fullName>
    </submittedName>
</protein>
<dbReference type="Proteomes" id="UP000694700">
    <property type="component" value="Unplaced"/>
</dbReference>
<evidence type="ECO:0000313" key="2">
    <source>
        <dbReference type="Proteomes" id="UP000694700"/>
    </source>
</evidence>
<dbReference type="Ensembl" id="ENSCCRT00015036312.1">
    <property type="protein sequence ID" value="ENSCCRP00015035091.1"/>
    <property type="gene ID" value="ENSCCRG00015014641.1"/>
</dbReference>
<reference evidence="1" key="1">
    <citation type="submission" date="2025-08" db="UniProtKB">
        <authorList>
            <consortium name="Ensembl"/>
        </authorList>
    </citation>
    <scope>IDENTIFICATION</scope>
</reference>
<accession>A0A8C1UBN3</accession>
<dbReference type="AlphaFoldDB" id="A0A8C1UBN3"/>
<dbReference type="PANTHER" id="PTHR31751">
    <property type="entry name" value="SI:CH211-108C17.2-RELATED-RELATED"/>
    <property type="match status" value="1"/>
</dbReference>
<proteinExistence type="predicted"/>
<name>A0A8C1UBN3_CYPCA</name>